<dbReference type="eggNOG" id="KOG1075">
    <property type="taxonomic scope" value="Eukaryota"/>
</dbReference>
<proteinExistence type="predicted"/>
<dbReference type="Gramene" id="Bo2g146200.1">
    <property type="protein sequence ID" value="Bo2g146200.1"/>
    <property type="gene ID" value="Bo2g146200"/>
</dbReference>
<reference evidence="2 3" key="1">
    <citation type="journal article" date="2014" name="Genome Biol.">
        <title>Transcriptome and methylome profiling reveals relics of genome dominance in the mesopolyploid Brassica oleracea.</title>
        <authorList>
            <person name="Parkin I.A."/>
            <person name="Koh C."/>
            <person name="Tang H."/>
            <person name="Robinson S.J."/>
            <person name="Kagale S."/>
            <person name="Clarke W.E."/>
            <person name="Town C.D."/>
            <person name="Nixon J."/>
            <person name="Krishnakumar V."/>
            <person name="Bidwell S.L."/>
            <person name="Denoeud F."/>
            <person name="Belcram H."/>
            <person name="Links M.G."/>
            <person name="Just J."/>
            <person name="Clarke C."/>
            <person name="Bender T."/>
            <person name="Huebert T."/>
            <person name="Mason A.S."/>
            <person name="Pires J.C."/>
            <person name="Barker G."/>
            <person name="Moore J."/>
            <person name="Walley P.G."/>
            <person name="Manoli S."/>
            <person name="Batley J."/>
            <person name="Edwards D."/>
            <person name="Nelson M.N."/>
            <person name="Wang X."/>
            <person name="Paterson A.H."/>
            <person name="King G."/>
            <person name="Bancroft I."/>
            <person name="Chalhoub B."/>
            <person name="Sharpe A.G."/>
        </authorList>
    </citation>
    <scope>NUCLEOTIDE SEQUENCE</scope>
    <source>
        <strain evidence="2 3">cv. TO1000</strain>
    </source>
</reference>
<sequence length="197" mass="21904">MIWNSRNLLIFQNRRVSPQEILLKPILAVKEWERAQLPPHKTDKAPSNLRPSYESPITATLCNTDASYRASTKTAGLGWIFTDESAVEIERGSLLQQHVSSPIMAEALAIREALTHAISLNLTHIWLRSDSQELVRAITARRPPVELHGVLSDIDLLVNASSSSFSFCHISFISRNLNGPANLIAKACLASCNERRP</sequence>
<dbReference type="PANTHER" id="PTHR47074">
    <property type="entry name" value="BNAC02G40300D PROTEIN"/>
    <property type="match status" value="1"/>
</dbReference>
<dbReference type="EnsemblPlants" id="Bo2g146200.1">
    <property type="protein sequence ID" value="Bo2g146200.1"/>
    <property type="gene ID" value="Bo2g146200"/>
</dbReference>
<accession>A0A0D3AWC8</accession>
<dbReference type="InterPro" id="IPR002156">
    <property type="entry name" value="RNaseH_domain"/>
</dbReference>
<dbReference type="InterPro" id="IPR036397">
    <property type="entry name" value="RNaseH_sf"/>
</dbReference>
<dbReference type="HOGENOM" id="CLU_1350557_0_0_1"/>
<dbReference type="AlphaFoldDB" id="A0A0D3AWC8"/>
<dbReference type="GO" id="GO:0003676">
    <property type="term" value="F:nucleic acid binding"/>
    <property type="evidence" value="ECO:0007669"/>
    <property type="project" value="InterPro"/>
</dbReference>
<dbReference type="SUPFAM" id="SSF53098">
    <property type="entry name" value="Ribonuclease H-like"/>
    <property type="match status" value="1"/>
</dbReference>
<organism evidence="2 3">
    <name type="scientific">Brassica oleracea var. oleracea</name>
    <dbReference type="NCBI Taxonomy" id="109376"/>
    <lineage>
        <taxon>Eukaryota</taxon>
        <taxon>Viridiplantae</taxon>
        <taxon>Streptophyta</taxon>
        <taxon>Embryophyta</taxon>
        <taxon>Tracheophyta</taxon>
        <taxon>Spermatophyta</taxon>
        <taxon>Magnoliopsida</taxon>
        <taxon>eudicotyledons</taxon>
        <taxon>Gunneridae</taxon>
        <taxon>Pentapetalae</taxon>
        <taxon>rosids</taxon>
        <taxon>malvids</taxon>
        <taxon>Brassicales</taxon>
        <taxon>Brassicaceae</taxon>
        <taxon>Brassiceae</taxon>
        <taxon>Brassica</taxon>
    </lineage>
</organism>
<dbReference type="CDD" id="cd06222">
    <property type="entry name" value="RNase_H_like"/>
    <property type="match status" value="1"/>
</dbReference>
<dbReference type="Proteomes" id="UP000032141">
    <property type="component" value="Chromosome C2"/>
</dbReference>
<dbReference type="Gene3D" id="3.30.420.10">
    <property type="entry name" value="Ribonuclease H-like superfamily/Ribonuclease H"/>
    <property type="match status" value="1"/>
</dbReference>
<name>A0A0D3AWC8_BRAOL</name>
<reference evidence="2" key="2">
    <citation type="submission" date="2015-03" db="UniProtKB">
        <authorList>
            <consortium name="EnsemblPlants"/>
        </authorList>
    </citation>
    <scope>IDENTIFICATION</scope>
</reference>
<evidence type="ECO:0000313" key="3">
    <source>
        <dbReference type="Proteomes" id="UP000032141"/>
    </source>
</evidence>
<feature type="domain" description="RNase H type-1" evidence="1">
    <location>
        <begin position="63"/>
        <end position="188"/>
    </location>
</feature>
<dbReference type="InterPro" id="IPR012337">
    <property type="entry name" value="RNaseH-like_sf"/>
</dbReference>
<dbReference type="Pfam" id="PF13456">
    <property type="entry name" value="RVT_3"/>
    <property type="match status" value="1"/>
</dbReference>
<keyword evidence="3" id="KW-1185">Reference proteome</keyword>
<protein>
    <recommendedName>
        <fullName evidence="1">RNase H type-1 domain-containing protein</fullName>
    </recommendedName>
</protein>
<dbReference type="InterPro" id="IPR044730">
    <property type="entry name" value="RNase_H-like_dom_plant"/>
</dbReference>
<dbReference type="PANTHER" id="PTHR47074:SF49">
    <property type="entry name" value="POLYNUCLEOTIDYL TRANSFERASE, RIBONUCLEASE H-LIKE SUPERFAMILY PROTEIN"/>
    <property type="match status" value="1"/>
</dbReference>
<evidence type="ECO:0000259" key="1">
    <source>
        <dbReference type="Pfam" id="PF13456"/>
    </source>
</evidence>
<evidence type="ECO:0000313" key="2">
    <source>
        <dbReference type="EnsemblPlants" id="Bo2g146200.1"/>
    </source>
</evidence>
<dbReference type="InterPro" id="IPR052929">
    <property type="entry name" value="RNase_H-like_EbsB-rel"/>
</dbReference>
<dbReference type="GO" id="GO:0004523">
    <property type="term" value="F:RNA-DNA hybrid ribonuclease activity"/>
    <property type="evidence" value="ECO:0007669"/>
    <property type="project" value="InterPro"/>
</dbReference>